<sequence>MASTATAQDAEGGLRLVFGIEERLEYGRNLALAVPAEGSTSSAATTLSFGLYSSTPLDRLEFTASAALLVENAPDTDGTVTEFARPRLGFSYTREVPNAVFGIDLSYIRDDVDSLAEDLDDADATGTETDYGVALRFETGRTTPASFFVTAAHEITEYEDTTDPDLIDTTTTSLESGTRLRFSEVLTGTVSLEFSREDEDGAPDTTDTLTAAFGLEHALANGSASLDFSHSAEDGGEDRTTITLGRALELPAGTLAARLGLSRSDLGGTDLVGGLDWSQRLPDGGVTVSLERSASYDSDIGETTVETALSVEWTHEINALSSLAADASWALSDAASERIEETELGVTYRTALTRDWQLAGGLRYSWRDDADGHAESPMVFVSLGRSFTLRP</sequence>
<dbReference type="EMBL" id="JBHRSM010000011">
    <property type="protein sequence ID" value="MFC3085553.1"/>
    <property type="molecule type" value="Genomic_DNA"/>
</dbReference>
<accession>A0ABV7DSM0</accession>
<dbReference type="RefSeq" id="WP_197641827.1">
    <property type="nucleotide sequence ID" value="NZ_JAEACP010000002.1"/>
</dbReference>
<protein>
    <recommendedName>
        <fullName evidence="3">Outer membrane protein beta-barrel domain-containing protein</fullName>
    </recommendedName>
</protein>
<comment type="caution">
    <text evidence="1">The sequence shown here is derived from an EMBL/GenBank/DDBJ whole genome shotgun (WGS) entry which is preliminary data.</text>
</comment>
<organism evidence="1 2">
    <name type="scientific">Tabrizicola soli</name>
    <dbReference type="NCBI Taxonomy" id="2185115"/>
    <lineage>
        <taxon>Bacteria</taxon>
        <taxon>Pseudomonadati</taxon>
        <taxon>Pseudomonadota</taxon>
        <taxon>Alphaproteobacteria</taxon>
        <taxon>Rhodobacterales</taxon>
        <taxon>Paracoccaceae</taxon>
        <taxon>Tabrizicola</taxon>
    </lineage>
</organism>
<gene>
    <name evidence="1" type="ORF">ACFOD6_05775</name>
</gene>
<dbReference type="Proteomes" id="UP001595445">
    <property type="component" value="Unassembled WGS sequence"/>
</dbReference>
<name>A0ABV7DSM0_9RHOB</name>
<evidence type="ECO:0008006" key="3">
    <source>
        <dbReference type="Google" id="ProtNLM"/>
    </source>
</evidence>
<proteinExistence type="predicted"/>
<keyword evidence="2" id="KW-1185">Reference proteome</keyword>
<reference evidence="2" key="1">
    <citation type="journal article" date="2019" name="Int. J. Syst. Evol. Microbiol.">
        <title>The Global Catalogue of Microorganisms (GCM) 10K type strain sequencing project: providing services to taxonomists for standard genome sequencing and annotation.</title>
        <authorList>
            <consortium name="The Broad Institute Genomics Platform"/>
            <consortium name="The Broad Institute Genome Sequencing Center for Infectious Disease"/>
            <person name="Wu L."/>
            <person name="Ma J."/>
        </authorList>
    </citation>
    <scope>NUCLEOTIDE SEQUENCE [LARGE SCALE GENOMIC DNA]</scope>
    <source>
        <strain evidence="2">KCTC 62102</strain>
    </source>
</reference>
<evidence type="ECO:0000313" key="2">
    <source>
        <dbReference type="Proteomes" id="UP001595445"/>
    </source>
</evidence>
<evidence type="ECO:0000313" key="1">
    <source>
        <dbReference type="EMBL" id="MFC3085553.1"/>
    </source>
</evidence>